<keyword evidence="7" id="KW-1185">Reference proteome</keyword>
<dbReference type="InterPro" id="IPR036188">
    <property type="entry name" value="FAD/NAD-bd_sf"/>
</dbReference>
<feature type="domain" description="FAD/NAD(P)-binding" evidence="5">
    <location>
        <begin position="14"/>
        <end position="291"/>
    </location>
</feature>
<dbReference type="SUPFAM" id="SSF51905">
    <property type="entry name" value="FAD/NAD(P)-binding domain"/>
    <property type="match status" value="1"/>
</dbReference>
<dbReference type="KEGG" id="sna:Snas_5295"/>
<dbReference type="PRINTS" id="PR00368">
    <property type="entry name" value="FADPNR"/>
</dbReference>
<dbReference type="OrthoDB" id="9786503at2"/>
<reference evidence="6 7" key="1">
    <citation type="journal article" date="2009" name="Stand. Genomic Sci.">
        <title>Complete genome sequence of Stackebrandtia nassauensis type strain (LLR-40K-21).</title>
        <authorList>
            <person name="Munk C."/>
            <person name="Lapidus A."/>
            <person name="Copeland A."/>
            <person name="Jando M."/>
            <person name="Mayilraj S."/>
            <person name="Glavina Del Rio T."/>
            <person name="Nolan M."/>
            <person name="Chen F."/>
            <person name="Lucas S."/>
            <person name="Tice H."/>
            <person name="Cheng J.F."/>
            <person name="Han C."/>
            <person name="Detter J.C."/>
            <person name="Bruce D."/>
            <person name="Goodwin L."/>
            <person name="Chain P."/>
            <person name="Pitluck S."/>
            <person name="Goker M."/>
            <person name="Ovchinikova G."/>
            <person name="Pati A."/>
            <person name="Ivanova N."/>
            <person name="Mavromatis K."/>
            <person name="Chen A."/>
            <person name="Palaniappan K."/>
            <person name="Land M."/>
            <person name="Hauser L."/>
            <person name="Chang Y.J."/>
            <person name="Jeffries C.D."/>
            <person name="Bristow J."/>
            <person name="Eisen J.A."/>
            <person name="Markowitz V."/>
            <person name="Hugenholtz P."/>
            <person name="Kyrpides N.C."/>
            <person name="Klenk H.P."/>
        </authorList>
    </citation>
    <scope>NUCLEOTIDE SEQUENCE [LARGE SCALE GENOMIC DNA]</scope>
    <source>
        <strain evidence="7">DSM 44728 / CIP 108903 / NRRL B-16338 / NBRC 102104 / LLR-40K-21</strain>
    </source>
</reference>
<evidence type="ECO:0000256" key="1">
    <source>
        <dbReference type="ARBA" id="ARBA00022630"/>
    </source>
</evidence>
<name>D3PUQ5_STANL</name>
<dbReference type="Gene3D" id="3.50.50.60">
    <property type="entry name" value="FAD/NAD(P)-binding domain"/>
    <property type="match status" value="2"/>
</dbReference>
<dbReference type="Pfam" id="PF07992">
    <property type="entry name" value="Pyr_redox_2"/>
    <property type="match status" value="1"/>
</dbReference>
<evidence type="ECO:0000313" key="6">
    <source>
        <dbReference type="EMBL" id="ADD44929.1"/>
    </source>
</evidence>
<evidence type="ECO:0000256" key="3">
    <source>
        <dbReference type="ARBA" id="ARBA00048132"/>
    </source>
</evidence>
<protein>
    <submittedName>
        <fullName evidence="6">FAD-dependent pyridine nucleotide-disulfide oxidoreductase</fullName>
    </submittedName>
</protein>
<dbReference type="EMBL" id="CP001778">
    <property type="protein sequence ID" value="ADD44929.1"/>
    <property type="molecule type" value="Genomic_DNA"/>
</dbReference>
<keyword evidence="4" id="KW-0472">Membrane</keyword>
<evidence type="ECO:0000313" key="7">
    <source>
        <dbReference type="Proteomes" id="UP000000844"/>
    </source>
</evidence>
<comment type="catalytic activity">
    <reaction evidence="3">
        <text>[thioredoxin]-dithiol + NADP(+) = [thioredoxin]-disulfide + NADPH + H(+)</text>
        <dbReference type="Rhea" id="RHEA:20345"/>
        <dbReference type="Rhea" id="RHEA-COMP:10698"/>
        <dbReference type="Rhea" id="RHEA-COMP:10700"/>
        <dbReference type="ChEBI" id="CHEBI:15378"/>
        <dbReference type="ChEBI" id="CHEBI:29950"/>
        <dbReference type="ChEBI" id="CHEBI:50058"/>
        <dbReference type="ChEBI" id="CHEBI:57783"/>
        <dbReference type="ChEBI" id="CHEBI:58349"/>
        <dbReference type="EC" id="1.8.1.9"/>
    </reaction>
</comment>
<dbReference type="eggNOG" id="COG0492">
    <property type="taxonomic scope" value="Bacteria"/>
</dbReference>
<dbReference type="Proteomes" id="UP000000844">
    <property type="component" value="Chromosome"/>
</dbReference>
<dbReference type="PANTHER" id="PTHR48105">
    <property type="entry name" value="THIOREDOXIN REDUCTASE 1-RELATED-RELATED"/>
    <property type="match status" value="1"/>
</dbReference>
<sequence length="323" mass="33529">MRKTSENDNEQLVDVLVIGGASAGLSGALTLARARRSVVVIDSGKPRNLPAAASHGFLTRDGVAPTELVRLGAEEVAAYGGTVVTDIVTGVSGHNGDFTVTTEAGRSFHARRLLVTTGLSDELPDVPGLWQRWGRDVFHCPYCHGWEVRDQPIGVLDSGPNGVHQALLLRQWSDSVTLFLHRAADPSDEQFAQLAARGITVVDGEVSGLDIVDDQLAGVRLETGTRLPVRALAVAPTFTARAGFLADLGLTTVEHPSGMGDHLAADANGLTAVAGVWAAGTVTDPMANVAMSVGAGARAAVMLNADLMFADVAEAVADTGLAA</sequence>
<dbReference type="PRINTS" id="PR00469">
    <property type="entry name" value="PNDRDTASEII"/>
</dbReference>
<dbReference type="HOGENOM" id="CLU_031864_5_0_11"/>
<keyword evidence="2" id="KW-0560">Oxidoreductase</keyword>
<organism evidence="6 7">
    <name type="scientific">Stackebrandtia nassauensis (strain DSM 44728 / CIP 108903 / NRRL B-16338 / NBRC 102104 / LLR-40K-21)</name>
    <dbReference type="NCBI Taxonomy" id="446470"/>
    <lineage>
        <taxon>Bacteria</taxon>
        <taxon>Bacillati</taxon>
        <taxon>Actinomycetota</taxon>
        <taxon>Actinomycetes</taxon>
        <taxon>Glycomycetales</taxon>
        <taxon>Glycomycetaceae</taxon>
        <taxon>Stackebrandtia</taxon>
    </lineage>
</organism>
<accession>D3PUQ5</accession>
<gene>
    <name evidence="6" type="ordered locus">Snas_5295</name>
</gene>
<keyword evidence="1" id="KW-0285">Flavoprotein</keyword>
<feature type="transmembrane region" description="Helical" evidence="4">
    <location>
        <begin position="12"/>
        <end position="32"/>
    </location>
</feature>
<proteinExistence type="predicted"/>
<dbReference type="GO" id="GO:0004791">
    <property type="term" value="F:thioredoxin-disulfide reductase (NADPH) activity"/>
    <property type="evidence" value="ECO:0007669"/>
    <property type="project" value="UniProtKB-EC"/>
</dbReference>
<keyword evidence="4" id="KW-1133">Transmembrane helix</keyword>
<keyword evidence="4" id="KW-0812">Transmembrane</keyword>
<evidence type="ECO:0000259" key="5">
    <source>
        <dbReference type="Pfam" id="PF07992"/>
    </source>
</evidence>
<dbReference type="AlphaFoldDB" id="D3PUQ5"/>
<evidence type="ECO:0000256" key="4">
    <source>
        <dbReference type="SAM" id="Phobius"/>
    </source>
</evidence>
<evidence type="ECO:0000256" key="2">
    <source>
        <dbReference type="ARBA" id="ARBA00023002"/>
    </source>
</evidence>
<dbReference type="InterPro" id="IPR050097">
    <property type="entry name" value="Ferredoxin-NADP_redctase_2"/>
</dbReference>
<dbReference type="RefSeq" id="WP_013020500.1">
    <property type="nucleotide sequence ID" value="NC_013947.1"/>
</dbReference>
<dbReference type="STRING" id="446470.Snas_5295"/>
<dbReference type="InterPro" id="IPR023753">
    <property type="entry name" value="FAD/NAD-binding_dom"/>
</dbReference>